<feature type="region of interest" description="Disordered" evidence="1">
    <location>
        <begin position="32"/>
        <end position="83"/>
    </location>
</feature>
<evidence type="ECO:0000256" key="1">
    <source>
        <dbReference type="SAM" id="MobiDB-lite"/>
    </source>
</evidence>
<evidence type="ECO:0000313" key="4">
    <source>
        <dbReference type="Proteomes" id="UP001150538"/>
    </source>
</evidence>
<comment type="caution">
    <text evidence="3">The sequence shown here is derived from an EMBL/GenBank/DDBJ whole genome shotgun (WGS) entry which is preliminary data.</text>
</comment>
<reference evidence="3" key="1">
    <citation type="submission" date="2022-07" db="EMBL/GenBank/DDBJ databases">
        <title>Phylogenomic reconstructions and comparative analyses of Kickxellomycotina fungi.</title>
        <authorList>
            <person name="Reynolds N.K."/>
            <person name="Stajich J.E."/>
            <person name="Barry K."/>
            <person name="Grigoriev I.V."/>
            <person name="Crous P."/>
            <person name="Smith M.E."/>
        </authorList>
    </citation>
    <scope>NUCLEOTIDE SEQUENCE</scope>
    <source>
        <strain evidence="3">NBRC 100468</strain>
    </source>
</reference>
<keyword evidence="4" id="KW-1185">Reference proteome</keyword>
<dbReference type="OrthoDB" id="2349272at2759"/>
<organism evidence="3 4">
    <name type="scientific">Mycoemilia scoparia</name>
    <dbReference type="NCBI Taxonomy" id="417184"/>
    <lineage>
        <taxon>Eukaryota</taxon>
        <taxon>Fungi</taxon>
        <taxon>Fungi incertae sedis</taxon>
        <taxon>Zoopagomycota</taxon>
        <taxon>Kickxellomycotina</taxon>
        <taxon>Kickxellomycetes</taxon>
        <taxon>Kickxellales</taxon>
        <taxon>Kickxellaceae</taxon>
        <taxon>Mycoemilia</taxon>
    </lineage>
</organism>
<dbReference type="Proteomes" id="UP001150538">
    <property type="component" value="Unassembled WGS sequence"/>
</dbReference>
<feature type="chain" id="PRO_5040962022" evidence="2">
    <location>
        <begin position="24"/>
        <end position="265"/>
    </location>
</feature>
<gene>
    <name evidence="3" type="ORF">H4219_001680</name>
</gene>
<dbReference type="AlphaFoldDB" id="A0A9W8DVF1"/>
<evidence type="ECO:0000256" key="2">
    <source>
        <dbReference type="SAM" id="SignalP"/>
    </source>
</evidence>
<sequence length="265" mass="28106">MLFYKVSIVAIFALAIGVPSISASPIPDPVRCPAPTPNVPAPTPVQPPTPTPTQSPAPLPPQGGGGNGPYVPPSGGSSGDVTADKLKTALGSSQQCNNSFKSECATFADAASGFNAAFDKYKITSRAEKVALIALSAFESGTFAYNTNHFPEPGRPGQGTRAMLMYNFVYQYANSLYPDKVSALGATESTTDDMVKNKVRELVLNNSDSFGAAAWYLATHAKEYHGSGKIKEHDLESFKTYCTTAVGASWDEQRGKIWKALDEAL</sequence>
<feature type="compositionally biased region" description="Pro residues" evidence="1">
    <location>
        <begin position="32"/>
        <end position="61"/>
    </location>
</feature>
<feature type="signal peptide" evidence="2">
    <location>
        <begin position="1"/>
        <end position="23"/>
    </location>
</feature>
<keyword evidence="2" id="KW-0732">Signal</keyword>
<accession>A0A9W8DVF1</accession>
<protein>
    <submittedName>
        <fullName evidence="3">Uncharacterized protein</fullName>
    </submittedName>
</protein>
<proteinExistence type="predicted"/>
<evidence type="ECO:0000313" key="3">
    <source>
        <dbReference type="EMBL" id="KAJ1919900.1"/>
    </source>
</evidence>
<dbReference type="EMBL" id="JANBPU010000020">
    <property type="protein sequence ID" value="KAJ1919900.1"/>
    <property type="molecule type" value="Genomic_DNA"/>
</dbReference>
<name>A0A9W8DVF1_9FUNG</name>